<dbReference type="EMBL" id="MU006094">
    <property type="protein sequence ID" value="KAF2839615.1"/>
    <property type="molecule type" value="Genomic_DNA"/>
</dbReference>
<name>A0A9P4SD72_9PEZI</name>
<dbReference type="Proteomes" id="UP000799429">
    <property type="component" value="Unassembled WGS sequence"/>
</dbReference>
<comment type="caution">
    <text evidence="1">The sequence shown here is derived from an EMBL/GenBank/DDBJ whole genome shotgun (WGS) entry which is preliminary data.</text>
</comment>
<evidence type="ECO:0000313" key="2">
    <source>
        <dbReference type="Proteomes" id="UP000799429"/>
    </source>
</evidence>
<dbReference type="AlphaFoldDB" id="A0A9P4SD72"/>
<proteinExistence type="predicted"/>
<keyword evidence="2" id="KW-1185">Reference proteome</keyword>
<evidence type="ECO:0000313" key="1">
    <source>
        <dbReference type="EMBL" id="KAF2839615.1"/>
    </source>
</evidence>
<protein>
    <submittedName>
        <fullName evidence="1">Uncharacterized protein</fullName>
    </submittedName>
</protein>
<gene>
    <name evidence="1" type="ORF">M501DRAFT_722463</name>
</gene>
<sequence length="281" mass="31353">MLRPVGICSLKYFLPPSLTLINSYLRKIHAVWNQRSFVCTRRSQSIAPNRPRSRLYIKMSTGAASTESRPTILVVSLHHKEDQFVQYTSLFSSLSARFHVIQAQKWRTVTNYLSNNNPAAAIVTDGGIVESTSFPALASLQDYVLNGGTIIFGCAFSRSVAPHRMNGIWETFKLPWKFCGYHSTEVYYNTNAGKNLKSASRLATTFSLNAMFLEVNDDAALYKATSESLTQSQSINSESTHSFQSPVAWQKVGTGWLGYIGSVNREDESDEVMLAMCGFEN</sequence>
<organism evidence="1 2">
    <name type="scientific">Patellaria atrata CBS 101060</name>
    <dbReference type="NCBI Taxonomy" id="1346257"/>
    <lineage>
        <taxon>Eukaryota</taxon>
        <taxon>Fungi</taxon>
        <taxon>Dikarya</taxon>
        <taxon>Ascomycota</taxon>
        <taxon>Pezizomycotina</taxon>
        <taxon>Dothideomycetes</taxon>
        <taxon>Dothideomycetes incertae sedis</taxon>
        <taxon>Patellariales</taxon>
        <taxon>Patellariaceae</taxon>
        <taxon>Patellaria</taxon>
    </lineage>
</organism>
<reference evidence="1" key="1">
    <citation type="journal article" date="2020" name="Stud. Mycol.">
        <title>101 Dothideomycetes genomes: a test case for predicting lifestyles and emergence of pathogens.</title>
        <authorList>
            <person name="Haridas S."/>
            <person name="Albert R."/>
            <person name="Binder M."/>
            <person name="Bloem J."/>
            <person name="Labutti K."/>
            <person name="Salamov A."/>
            <person name="Andreopoulos B."/>
            <person name="Baker S."/>
            <person name="Barry K."/>
            <person name="Bills G."/>
            <person name="Bluhm B."/>
            <person name="Cannon C."/>
            <person name="Castanera R."/>
            <person name="Culley D."/>
            <person name="Daum C."/>
            <person name="Ezra D."/>
            <person name="Gonzalez J."/>
            <person name="Henrissat B."/>
            <person name="Kuo A."/>
            <person name="Liang C."/>
            <person name="Lipzen A."/>
            <person name="Lutzoni F."/>
            <person name="Magnuson J."/>
            <person name="Mondo S."/>
            <person name="Nolan M."/>
            <person name="Ohm R."/>
            <person name="Pangilinan J."/>
            <person name="Park H.-J."/>
            <person name="Ramirez L."/>
            <person name="Alfaro M."/>
            <person name="Sun H."/>
            <person name="Tritt A."/>
            <person name="Yoshinaga Y."/>
            <person name="Zwiers L.-H."/>
            <person name="Turgeon B."/>
            <person name="Goodwin S."/>
            <person name="Spatafora J."/>
            <person name="Crous P."/>
            <person name="Grigoriev I."/>
        </authorList>
    </citation>
    <scope>NUCLEOTIDE SEQUENCE</scope>
    <source>
        <strain evidence="1">CBS 101060</strain>
    </source>
</reference>
<accession>A0A9P4SD72</accession>
<dbReference type="OrthoDB" id="167809at2759"/>